<dbReference type="OrthoDB" id="6194699at2"/>
<dbReference type="EMBL" id="VSSR01000016">
    <property type="protein sequence ID" value="TYL85964.1"/>
    <property type="molecule type" value="Genomic_DNA"/>
</dbReference>
<keyword evidence="2" id="KW-1185">Reference proteome</keyword>
<gene>
    <name evidence="1" type="ORF">FXB38_09295</name>
</gene>
<reference evidence="1 2" key="1">
    <citation type="submission" date="2019-08" db="EMBL/GenBank/DDBJ databases">
        <title>Bradyrhizobium hipponensis sp. nov., a rhizobium isolated from a Lupinus angustifolius root nodule in Tunisia.</title>
        <authorList>
            <person name="Off K."/>
            <person name="Rejili M."/>
            <person name="Mars M."/>
            <person name="Brachmann A."/>
            <person name="Marin M."/>
        </authorList>
    </citation>
    <scope>NUCLEOTIDE SEQUENCE [LARGE SCALE GENOMIC DNA]</scope>
    <source>
        <strain evidence="1 2">CTAW11</strain>
    </source>
</reference>
<dbReference type="Proteomes" id="UP000324853">
    <property type="component" value="Unassembled WGS sequence"/>
</dbReference>
<comment type="caution">
    <text evidence="1">The sequence shown here is derived from an EMBL/GenBank/DDBJ whole genome shotgun (WGS) entry which is preliminary data.</text>
</comment>
<evidence type="ECO:0000313" key="1">
    <source>
        <dbReference type="EMBL" id="TYL85964.1"/>
    </source>
</evidence>
<dbReference type="AlphaFoldDB" id="A0A5S4X944"/>
<proteinExistence type="predicted"/>
<name>A0A5S4X944_9BRAD</name>
<organism evidence="1 2">
    <name type="scientific">Bradyrhizobium cytisi</name>
    <dbReference type="NCBI Taxonomy" id="515489"/>
    <lineage>
        <taxon>Bacteria</taxon>
        <taxon>Pseudomonadati</taxon>
        <taxon>Pseudomonadota</taxon>
        <taxon>Alphaproteobacteria</taxon>
        <taxon>Hyphomicrobiales</taxon>
        <taxon>Nitrobacteraceae</taxon>
        <taxon>Bradyrhizobium</taxon>
    </lineage>
</organism>
<evidence type="ECO:0000313" key="2">
    <source>
        <dbReference type="Proteomes" id="UP000324853"/>
    </source>
</evidence>
<sequence>MSDDLSGVWDGTYIQPGTGMVTFTATLVEAGGAIEGHVTEPCSNPRCPLRTHSASVTGHRAGSVVSFVKRYEPPGYGFDIVQYDGIMNGEATEIDGRWRLPGTSGSFLMIRASKRAQANITGTRADEPARE</sequence>
<protein>
    <submittedName>
        <fullName evidence="1">Uncharacterized protein</fullName>
    </submittedName>
</protein>
<accession>A0A5S4X944</accession>